<dbReference type="AlphaFoldDB" id="A0A3B8WK04"/>
<protein>
    <submittedName>
        <fullName evidence="1">MerR family transcriptional regulator</fullName>
    </submittedName>
</protein>
<accession>A0A3B8WK04</accession>
<proteinExistence type="predicted"/>
<evidence type="ECO:0000313" key="2">
    <source>
        <dbReference type="Proteomes" id="UP000261325"/>
    </source>
</evidence>
<name>A0A3B8WK04_MARNT</name>
<gene>
    <name evidence="1" type="ORF">DCF82_22355</name>
</gene>
<comment type="caution">
    <text evidence="1">The sequence shown here is derived from an EMBL/GenBank/DDBJ whole genome shotgun (WGS) entry which is preliminary data.</text>
</comment>
<feature type="non-terminal residue" evidence="1">
    <location>
        <position position="1"/>
    </location>
</feature>
<sequence>ARIAELTEVSELLKQEQSRLEASAREHGLV</sequence>
<reference evidence="1 2" key="1">
    <citation type="journal article" date="2018" name="Nat. Biotechnol.">
        <title>A standardized bacterial taxonomy based on genome phylogeny substantially revises the tree of life.</title>
        <authorList>
            <person name="Parks D.H."/>
            <person name="Chuvochina M."/>
            <person name="Waite D.W."/>
            <person name="Rinke C."/>
            <person name="Skarshewski A."/>
            <person name="Chaumeil P.A."/>
            <person name="Hugenholtz P."/>
        </authorList>
    </citation>
    <scope>NUCLEOTIDE SEQUENCE [LARGE SCALE GENOMIC DNA]</scope>
    <source>
        <strain evidence="1">UBA9049</strain>
    </source>
</reference>
<dbReference type="EMBL" id="DLYI01000306">
    <property type="protein sequence ID" value="HAC30521.1"/>
    <property type="molecule type" value="Genomic_DNA"/>
</dbReference>
<dbReference type="Proteomes" id="UP000261325">
    <property type="component" value="Unassembled WGS sequence"/>
</dbReference>
<organism evidence="1 2">
    <name type="scientific">Marinobacter nauticus</name>
    <name type="common">Marinobacter hydrocarbonoclasticus</name>
    <name type="synonym">Marinobacter aquaeolei</name>
    <dbReference type="NCBI Taxonomy" id="2743"/>
    <lineage>
        <taxon>Bacteria</taxon>
        <taxon>Pseudomonadati</taxon>
        <taxon>Pseudomonadota</taxon>
        <taxon>Gammaproteobacteria</taxon>
        <taxon>Pseudomonadales</taxon>
        <taxon>Marinobacteraceae</taxon>
        <taxon>Marinobacter</taxon>
    </lineage>
</organism>
<evidence type="ECO:0000313" key="1">
    <source>
        <dbReference type="EMBL" id="HAC30521.1"/>
    </source>
</evidence>